<feature type="compositionally biased region" description="Low complexity" evidence="2">
    <location>
        <begin position="182"/>
        <end position="201"/>
    </location>
</feature>
<dbReference type="InterPro" id="IPR004087">
    <property type="entry name" value="KH_dom"/>
</dbReference>
<proteinExistence type="predicted"/>
<feature type="compositionally biased region" description="Polar residues" evidence="2">
    <location>
        <begin position="473"/>
        <end position="483"/>
    </location>
</feature>
<evidence type="ECO:0000259" key="3">
    <source>
        <dbReference type="SMART" id="SM00322"/>
    </source>
</evidence>
<feature type="domain" description="K Homology" evidence="3">
    <location>
        <begin position="357"/>
        <end position="444"/>
    </location>
</feature>
<dbReference type="SMART" id="SM00322">
    <property type="entry name" value="KH"/>
    <property type="match status" value="1"/>
</dbReference>
<feature type="compositionally biased region" description="Low complexity" evidence="2">
    <location>
        <begin position="155"/>
        <end position="172"/>
    </location>
</feature>
<reference evidence="4 5" key="1">
    <citation type="journal article" date="2011" name="Science">
        <title>Comparative functional genomics of the fission yeasts.</title>
        <authorList>
            <person name="Rhind N."/>
            <person name="Chen Z."/>
            <person name="Yassour M."/>
            <person name="Thompson D.A."/>
            <person name="Haas B.J."/>
            <person name="Habib N."/>
            <person name="Wapinski I."/>
            <person name="Roy S."/>
            <person name="Lin M.F."/>
            <person name="Heiman D.I."/>
            <person name="Young S.K."/>
            <person name="Furuya K."/>
            <person name="Guo Y."/>
            <person name="Pidoux A."/>
            <person name="Chen H.M."/>
            <person name="Robbertse B."/>
            <person name="Goldberg J.M."/>
            <person name="Aoki K."/>
            <person name="Bayne E.H."/>
            <person name="Berlin A.M."/>
            <person name="Desjardins C.A."/>
            <person name="Dobbs E."/>
            <person name="Dukaj L."/>
            <person name="Fan L."/>
            <person name="FitzGerald M.G."/>
            <person name="French C."/>
            <person name="Gujja S."/>
            <person name="Hansen K."/>
            <person name="Keifenheim D."/>
            <person name="Levin J.Z."/>
            <person name="Mosher R.A."/>
            <person name="Mueller C.A."/>
            <person name="Pfiffner J."/>
            <person name="Priest M."/>
            <person name="Russ C."/>
            <person name="Smialowska A."/>
            <person name="Swoboda P."/>
            <person name="Sykes S.M."/>
            <person name="Vaughn M."/>
            <person name="Vengrova S."/>
            <person name="Yoder R."/>
            <person name="Zeng Q."/>
            <person name="Allshire R."/>
            <person name="Baulcombe D."/>
            <person name="Birren B.W."/>
            <person name="Brown W."/>
            <person name="Ekwall K."/>
            <person name="Kellis M."/>
            <person name="Leatherwood J."/>
            <person name="Levin H."/>
            <person name="Margalit H."/>
            <person name="Martienssen R."/>
            <person name="Nieduszynski C.A."/>
            <person name="Spatafora J.W."/>
            <person name="Friedman N."/>
            <person name="Dalgaard J.Z."/>
            <person name="Baumann P."/>
            <person name="Niki H."/>
            <person name="Regev A."/>
            <person name="Nusbaum C."/>
        </authorList>
    </citation>
    <scope>NUCLEOTIDE SEQUENCE [LARGE SCALE GENOMIC DNA]</scope>
    <source>
        <strain evidence="5">yFS275 / FY16936</strain>
    </source>
</reference>
<dbReference type="PROSITE" id="PS50084">
    <property type="entry name" value="KH_TYPE_1"/>
    <property type="match status" value="1"/>
</dbReference>
<dbReference type="AlphaFoldDB" id="B6JZP1"/>
<feature type="compositionally biased region" description="Polar residues" evidence="2">
    <location>
        <begin position="144"/>
        <end position="153"/>
    </location>
</feature>
<dbReference type="InterPro" id="IPR036612">
    <property type="entry name" value="KH_dom_type_1_sf"/>
</dbReference>
<feature type="compositionally biased region" description="Basic and acidic residues" evidence="2">
    <location>
        <begin position="9"/>
        <end position="107"/>
    </location>
</feature>
<dbReference type="InterPro" id="IPR047889">
    <property type="entry name" value="KHDC4_KH-I_second"/>
</dbReference>
<dbReference type="InterPro" id="IPR055256">
    <property type="entry name" value="KH_1_KHDC4/BBP-like"/>
</dbReference>
<dbReference type="CDD" id="cd22386">
    <property type="entry name" value="KH-I_KHDC4_rpt2"/>
    <property type="match status" value="1"/>
</dbReference>
<keyword evidence="5" id="KW-1185">Reference proteome</keyword>
<feature type="compositionally biased region" description="Pro residues" evidence="2">
    <location>
        <begin position="202"/>
        <end position="213"/>
    </location>
</feature>
<dbReference type="PANTHER" id="PTHR15744:SF0">
    <property type="entry name" value="KH HOMOLOGY DOMAIN-CONTAINING PROTEIN 4"/>
    <property type="match status" value="1"/>
</dbReference>
<dbReference type="GO" id="GO:0003723">
    <property type="term" value="F:RNA binding"/>
    <property type="evidence" value="ECO:0000318"/>
    <property type="project" value="GO_Central"/>
</dbReference>
<dbReference type="RefSeq" id="XP_002173302.2">
    <property type="nucleotide sequence ID" value="XM_002173266.2"/>
</dbReference>
<dbReference type="eggNOG" id="KOG1960">
    <property type="taxonomic scope" value="Eukaryota"/>
</dbReference>
<accession>B6JZP1</accession>
<dbReference type="Pfam" id="PF23469">
    <property type="entry name" value="KH_12"/>
    <property type="match status" value="1"/>
</dbReference>
<dbReference type="InterPro" id="IPR056149">
    <property type="entry name" value="PRP5/DDX46/KHDC4_KH"/>
</dbReference>
<dbReference type="GO" id="GO:0005634">
    <property type="term" value="C:nucleus"/>
    <property type="evidence" value="ECO:0000318"/>
    <property type="project" value="GO_Central"/>
</dbReference>
<dbReference type="Proteomes" id="UP000001744">
    <property type="component" value="Unassembled WGS sequence"/>
</dbReference>
<dbReference type="HOGENOM" id="CLU_040265_0_0_1"/>
<dbReference type="JaponicusDB" id="SJAG_02083"/>
<dbReference type="Pfam" id="PF22675">
    <property type="entry name" value="KH-I_KHDC4-BBP"/>
    <property type="match status" value="1"/>
</dbReference>
<feature type="compositionally biased region" description="Low complexity" evidence="2">
    <location>
        <begin position="337"/>
        <end position="349"/>
    </location>
</feature>
<feature type="region of interest" description="Disordered" evidence="2">
    <location>
        <begin position="1"/>
        <end position="116"/>
    </location>
</feature>
<evidence type="ECO:0000256" key="1">
    <source>
        <dbReference type="PROSITE-ProRule" id="PRU00117"/>
    </source>
</evidence>
<name>B6JZP1_SCHJY</name>
<dbReference type="VEuPathDB" id="FungiDB:SJAG_02083"/>
<gene>
    <name evidence="4" type="ORF">SJAG_02083</name>
</gene>
<dbReference type="OMA" id="NVREQYQ"/>
<feature type="region of interest" description="Disordered" evidence="2">
    <location>
        <begin position="143"/>
        <end position="214"/>
    </location>
</feature>
<dbReference type="SUPFAM" id="SSF54791">
    <property type="entry name" value="Eukaryotic type KH-domain (KH-domain type I)"/>
    <property type="match status" value="2"/>
</dbReference>
<dbReference type="FunFam" id="3.30.1370.10:FF:000037">
    <property type="entry name" value="KH domain protein"/>
    <property type="match status" value="1"/>
</dbReference>
<feature type="region of interest" description="Disordered" evidence="2">
    <location>
        <begin position="318"/>
        <end position="354"/>
    </location>
</feature>
<dbReference type="InterPro" id="IPR031121">
    <property type="entry name" value="RIK/BLOM7"/>
</dbReference>
<dbReference type="OrthoDB" id="397265at2759"/>
<evidence type="ECO:0000313" key="4">
    <source>
        <dbReference type="EMBL" id="EEB07009.2"/>
    </source>
</evidence>
<dbReference type="PANTHER" id="PTHR15744">
    <property type="entry name" value="BLOM7"/>
    <property type="match status" value="1"/>
</dbReference>
<dbReference type="EMBL" id="KE651168">
    <property type="protein sequence ID" value="EEB07009.2"/>
    <property type="molecule type" value="Genomic_DNA"/>
</dbReference>
<dbReference type="GeneID" id="7047929"/>
<feature type="region of interest" description="Disordered" evidence="2">
    <location>
        <begin position="457"/>
        <end position="489"/>
    </location>
</feature>
<evidence type="ECO:0000313" key="5">
    <source>
        <dbReference type="Proteomes" id="UP000001744"/>
    </source>
</evidence>
<sequence length="599" mass="64789">MSNSSRPRRSWDSREPRGSAAGDYDRNDGRRLRSRRFDNSDREEYERTRERSQGRTRDRGFEENFDYRDVRGRNRERSPRRDSSRDATTRRTRSRSMDRSQVRRDDTDSTASPAASIDQAAVAAAALAARKVAESIQKQKLMEAQQTGASPESTAHGSAAPVAGSGAVNAPATIPPPPPGPSDASPRPGAGTIASSNISRLPSPPPPPPPPPSIHSIISKVIESDGVFLQDVEINDVRNRYILVKENTISDIQSKTGVQLFTRGKYYPNKALATAKVPPLHMHVVAKTREQLQAAINEIDKWINKDVGPLVDERRFRHDDNHHHRPSPTGSNATPLSSAAGPSAGAGSSSDDHGRRRWLEDKVFVNLTPSRGFHLRQAIVGPQGAYVKHIQQETHTRVQIKGHGSGFIESSTNRESDEPLHLHILGQDAASLQRARSLCEDLIANVHQQFKAWKNAPRERGGHNHNHNSNHSTRQPVSSSTPYASNNPAATAAAGTLPAAAAPMSAAAAAPLPSMPADAASLGMAAPGTKMNLMPAVPMPAISAAPGTTAPGLTPSGVAVPGMDPYAAYGGYQAYMQFYQQQLYAQYQNMNAGNNQNPQ</sequence>
<evidence type="ECO:0000256" key="2">
    <source>
        <dbReference type="SAM" id="MobiDB-lite"/>
    </source>
</evidence>
<dbReference type="Gene3D" id="3.30.1370.10">
    <property type="entry name" value="K Homology domain, type 1"/>
    <property type="match status" value="2"/>
</dbReference>
<protein>
    <submittedName>
        <fullName evidence="4">RNA-binding protein</fullName>
    </submittedName>
</protein>
<organism evidence="4 5">
    <name type="scientific">Schizosaccharomyces japonicus (strain yFS275 / FY16936)</name>
    <name type="common">Fission yeast</name>
    <dbReference type="NCBI Taxonomy" id="402676"/>
    <lineage>
        <taxon>Eukaryota</taxon>
        <taxon>Fungi</taxon>
        <taxon>Dikarya</taxon>
        <taxon>Ascomycota</taxon>
        <taxon>Taphrinomycotina</taxon>
        <taxon>Schizosaccharomycetes</taxon>
        <taxon>Schizosaccharomycetales</taxon>
        <taxon>Schizosaccharomycetaceae</taxon>
        <taxon>Schizosaccharomyces</taxon>
    </lineage>
</organism>
<dbReference type="STRING" id="402676.B6JZP1"/>
<keyword evidence="1" id="KW-0694">RNA-binding</keyword>